<dbReference type="EMBL" id="FRFE01000009">
    <property type="protein sequence ID" value="SHO48095.1"/>
    <property type="molecule type" value="Genomic_DNA"/>
</dbReference>
<organism evidence="1 2">
    <name type="scientific">Desulfopila aestuarii DSM 18488</name>
    <dbReference type="NCBI Taxonomy" id="1121416"/>
    <lineage>
        <taxon>Bacteria</taxon>
        <taxon>Pseudomonadati</taxon>
        <taxon>Thermodesulfobacteriota</taxon>
        <taxon>Desulfobulbia</taxon>
        <taxon>Desulfobulbales</taxon>
        <taxon>Desulfocapsaceae</taxon>
        <taxon>Desulfopila</taxon>
    </lineage>
</organism>
<dbReference type="OrthoDB" id="5455724at2"/>
<sequence length="216" mass="24321">MKRPDDKVLSQYLDGALDYQTTSVVADQLGNDRDSRDRLVRLAGVQARLRSMGREVIDEEVPARLLATLRGGRLGRSASLSSSVFRIFSMPLMRYAAVVTLVMFGFFSGRFSGDRSTPATAFFPSIPVELQYVVNRTLEFEPSGIAKTWQDQQLGMEAKVEPVRTFRSPAGDYYRMYILEIVEGNTVHPYVGIARRTGKQTWQTRSFHLQDGTAKI</sequence>
<reference evidence="1 2" key="1">
    <citation type="submission" date="2016-12" db="EMBL/GenBank/DDBJ databases">
        <authorList>
            <person name="Song W.-J."/>
            <person name="Kurnit D.M."/>
        </authorList>
    </citation>
    <scope>NUCLEOTIDE SEQUENCE [LARGE SCALE GENOMIC DNA]</scope>
    <source>
        <strain evidence="1 2">DSM 18488</strain>
    </source>
</reference>
<proteinExistence type="predicted"/>
<dbReference type="Proteomes" id="UP000184603">
    <property type="component" value="Unassembled WGS sequence"/>
</dbReference>
<evidence type="ECO:0000313" key="1">
    <source>
        <dbReference type="EMBL" id="SHO48095.1"/>
    </source>
</evidence>
<evidence type="ECO:0000313" key="2">
    <source>
        <dbReference type="Proteomes" id="UP000184603"/>
    </source>
</evidence>
<name>A0A1M7Y603_9BACT</name>
<evidence type="ECO:0008006" key="3">
    <source>
        <dbReference type="Google" id="ProtNLM"/>
    </source>
</evidence>
<dbReference type="AlphaFoldDB" id="A0A1M7Y603"/>
<keyword evidence="2" id="KW-1185">Reference proteome</keyword>
<dbReference type="STRING" id="1121416.SAMN02745220_02124"/>
<gene>
    <name evidence="1" type="ORF">SAMN02745220_02124</name>
</gene>
<dbReference type="RefSeq" id="WP_073613430.1">
    <property type="nucleotide sequence ID" value="NZ_FRFE01000009.1"/>
</dbReference>
<protein>
    <recommendedName>
        <fullName evidence="3">Transmembrane transcriptional regulator (Anti-sigma factor RsiW)</fullName>
    </recommendedName>
</protein>
<accession>A0A1M7Y603</accession>